<feature type="transmembrane region" description="Helical" evidence="1">
    <location>
        <begin position="26"/>
        <end position="45"/>
    </location>
</feature>
<keyword evidence="4" id="KW-1185">Reference proteome</keyword>
<sequence length="65" mass="6802">MKLLGAALAIITTILAAQGTEAAYLSGGAVSCQFAGYILIAYPALACMRMRQLGKGQLYPRVLVV</sequence>
<accession>A0AA40A4R4</accession>
<reference evidence="3" key="1">
    <citation type="submission" date="2023-06" db="EMBL/GenBank/DDBJ databases">
        <title>Genome-scale phylogeny and comparative genomics of the fungal order Sordariales.</title>
        <authorList>
            <consortium name="Lawrence Berkeley National Laboratory"/>
            <person name="Hensen N."/>
            <person name="Bonometti L."/>
            <person name="Westerberg I."/>
            <person name="Brannstrom I.O."/>
            <person name="Guillou S."/>
            <person name="Cros-Aarteil S."/>
            <person name="Calhoun S."/>
            <person name="Haridas S."/>
            <person name="Kuo A."/>
            <person name="Mondo S."/>
            <person name="Pangilinan J."/>
            <person name="Riley R."/>
            <person name="LaButti K."/>
            <person name="Andreopoulos B."/>
            <person name="Lipzen A."/>
            <person name="Chen C."/>
            <person name="Yanf M."/>
            <person name="Daum C."/>
            <person name="Ng V."/>
            <person name="Clum A."/>
            <person name="Steindorff A."/>
            <person name="Ohm R."/>
            <person name="Martin F."/>
            <person name="Silar P."/>
            <person name="Natvig D."/>
            <person name="Lalanne C."/>
            <person name="Gautier V."/>
            <person name="Ament-velasquez S.L."/>
            <person name="Kruys A."/>
            <person name="Hutchinson M.I."/>
            <person name="Powell A.J."/>
            <person name="Barry K."/>
            <person name="Miller A.N."/>
            <person name="Grigoriev I.V."/>
            <person name="Debuchy R."/>
            <person name="Gladieux P."/>
            <person name="Thoren M.H."/>
            <person name="Johannesson H."/>
        </authorList>
    </citation>
    <scope>NUCLEOTIDE SEQUENCE</scope>
    <source>
        <strain evidence="3">SMH2392-1A</strain>
    </source>
</reference>
<evidence type="ECO:0000256" key="2">
    <source>
        <dbReference type="SAM" id="SignalP"/>
    </source>
</evidence>
<dbReference type="AlphaFoldDB" id="A0AA40A4R4"/>
<proteinExistence type="predicted"/>
<dbReference type="Proteomes" id="UP001172101">
    <property type="component" value="Unassembled WGS sequence"/>
</dbReference>
<dbReference type="GeneID" id="85318074"/>
<organism evidence="3 4">
    <name type="scientific">Lasiosphaeria miniovina</name>
    <dbReference type="NCBI Taxonomy" id="1954250"/>
    <lineage>
        <taxon>Eukaryota</taxon>
        <taxon>Fungi</taxon>
        <taxon>Dikarya</taxon>
        <taxon>Ascomycota</taxon>
        <taxon>Pezizomycotina</taxon>
        <taxon>Sordariomycetes</taxon>
        <taxon>Sordariomycetidae</taxon>
        <taxon>Sordariales</taxon>
        <taxon>Lasiosphaeriaceae</taxon>
        <taxon>Lasiosphaeria</taxon>
    </lineage>
</organism>
<feature type="signal peptide" evidence="2">
    <location>
        <begin position="1"/>
        <end position="22"/>
    </location>
</feature>
<dbReference type="RefSeq" id="XP_060292544.1">
    <property type="nucleotide sequence ID" value="XM_060434804.1"/>
</dbReference>
<dbReference type="PROSITE" id="PS51257">
    <property type="entry name" value="PROKAR_LIPOPROTEIN"/>
    <property type="match status" value="1"/>
</dbReference>
<keyword evidence="1" id="KW-0472">Membrane</keyword>
<keyword evidence="2" id="KW-0732">Signal</keyword>
<protein>
    <submittedName>
        <fullName evidence="3">Uncharacterized protein</fullName>
    </submittedName>
</protein>
<name>A0AA40A4R4_9PEZI</name>
<keyword evidence="1" id="KW-0812">Transmembrane</keyword>
<gene>
    <name evidence="3" type="ORF">B0T26DRAFT_399627</name>
</gene>
<evidence type="ECO:0000256" key="1">
    <source>
        <dbReference type="SAM" id="Phobius"/>
    </source>
</evidence>
<keyword evidence="1" id="KW-1133">Transmembrane helix</keyword>
<feature type="chain" id="PRO_5041431583" evidence="2">
    <location>
        <begin position="23"/>
        <end position="65"/>
    </location>
</feature>
<evidence type="ECO:0000313" key="3">
    <source>
        <dbReference type="EMBL" id="KAK0709240.1"/>
    </source>
</evidence>
<evidence type="ECO:0000313" key="4">
    <source>
        <dbReference type="Proteomes" id="UP001172101"/>
    </source>
</evidence>
<dbReference type="EMBL" id="JAUIRO010000006">
    <property type="protein sequence ID" value="KAK0709240.1"/>
    <property type="molecule type" value="Genomic_DNA"/>
</dbReference>
<comment type="caution">
    <text evidence="3">The sequence shown here is derived from an EMBL/GenBank/DDBJ whole genome shotgun (WGS) entry which is preliminary data.</text>
</comment>